<reference evidence="3" key="1">
    <citation type="submission" date="2016-10" db="EMBL/GenBank/DDBJ databases">
        <title>Sequence of Gallionella enrichment culture.</title>
        <authorList>
            <person name="Poehlein A."/>
            <person name="Muehling M."/>
            <person name="Daniel R."/>
        </authorList>
    </citation>
    <scope>NUCLEOTIDE SEQUENCE</scope>
</reference>
<accession>A0A1J5R3P5</accession>
<organism evidence="3">
    <name type="scientific">mine drainage metagenome</name>
    <dbReference type="NCBI Taxonomy" id="410659"/>
    <lineage>
        <taxon>unclassified sequences</taxon>
        <taxon>metagenomes</taxon>
        <taxon>ecological metagenomes</taxon>
    </lineage>
</organism>
<evidence type="ECO:0000256" key="1">
    <source>
        <dbReference type="SAM" id="MobiDB-lite"/>
    </source>
</evidence>
<comment type="caution">
    <text evidence="3">The sequence shown here is derived from an EMBL/GenBank/DDBJ whole genome shotgun (WGS) entry which is preliminary data.</text>
</comment>
<dbReference type="EMBL" id="MLJW01000469">
    <property type="protein sequence ID" value="OIQ86604.1"/>
    <property type="molecule type" value="Genomic_DNA"/>
</dbReference>
<dbReference type="Pfam" id="PF13649">
    <property type="entry name" value="Methyltransf_25"/>
    <property type="match status" value="1"/>
</dbReference>
<proteinExistence type="predicted"/>
<dbReference type="PANTHER" id="PTHR43591">
    <property type="entry name" value="METHYLTRANSFERASE"/>
    <property type="match status" value="1"/>
</dbReference>
<dbReference type="GO" id="GO:0030798">
    <property type="term" value="F:trans-aconitate 2-methyltransferase activity"/>
    <property type="evidence" value="ECO:0007669"/>
    <property type="project" value="UniProtKB-EC"/>
</dbReference>
<sequence length="244" mass="27382">MHTNAAIWTSEEYVRTRAAQAEQRERENAERWRILGELLPFEEQDVFTFLDLGAGTGSAARSILDLYPRSTAILSDFSPQMIAVGEEEMAAHAGRYRYVEFDMSTSSWPAAIPGVLDAVVSSMSVHHLPDHRKEGLFAEVFTRLTPGGWYLNYDTVSATDPIVEATWERTAGRRDPEGAAKRLHRTPEERARHENHLRHVIPLSQQLEYLTAAGFIGIDVYWKDLDDVIYGGQRPASEPAATAP</sequence>
<evidence type="ECO:0000259" key="2">
    <source>
        <dbReference type="Pfam" id="PF13649"/>
    </source>
</evidence>
<name>A0A1J5R3P5_9ZZZZ</name>
<keyword evidence="3" id="KW-0808">Transferase</keyword>
<dbReference type="SUPFAM" id="SSF53335">
    <property type="entry name" value="S-adenosyl-L-methionine-dependent methyltransferases"/>
    <property type="match status" value="1"/>
</dbReference>
<dbReference type="CDD" id="cd02440">
    <property type="entry name" value="AdoMet_MTases"/>
    <property type="match status" value="1"/>
</dbReference>
<dbReference type="AlphaFoldDB" id="A0A1J5R3P5"/>
<dbReference type="InterPro" id="IPR029063">
    <property type="entry name" value="SAM-dependent_MTases_sf"/>
</dbReference>
<protein>
    <submittedName>
        <fullName evidence="3">Trans-aconitate 2-methyltransferase</fullName>
        <ecNumber evidence="3">2.1.1.144</ecNumber>
    </submittedName>
</protein>
<feature type="domain" description="Methyltransferase" evidence="2">
    <location>
        <begin position="50"/>
        <end position="148"/>
    </location>
</feature>
<gene>
    <name evidence="3" type="primary">tam_12</name>
    <name evidence="3" type="ORF">GALL_315360</name>
</gene>
<dbReference type="InterPro" id="IPR041698">
    <property type="entry name" value="Methyltransf_25"/>
</dbReference>
<dbReference type="EC" id="2.1.1.144" evidence="3"/>
<feature type="region of interest" description="Disordered" evidence="1">
    <location>
        <begin position="173"/>
        <end position="194"/>
    </location>
</feature>
<keyword evidence="3" id="KW-0489">Methyltransferase</keyword>
<dbReference type="GO" id="GO:0032259">
    <property type="term" value="P:methylation"/>
    <property type="evidence" value="ECO:0007669"/>
    <property type="project" value="UniProtKB-KW"/>
</dbReference>
<evidence type="ECO:0000313" key="3">
    <source>
        <dbReference type="EMBL" id="OIQ86604.1"/>
    </source>
</evidence>
<dbReference type="Gene3D" id="3.40.50.150">
    <property type="entry name" value="Vaccinia Virus protein VP39"/>
    <property type="match status" value="1"/>
</dbReference>